<dbReference type="SMART" id="SM00642">
    <property type="entry name" value="Aamy"/>
    <property type="match status" value="1"/>
</dbReference>
<feature type="domain" description="Glycosyl hydrolase family 13 catalytic" evidence="1">
    <location>
        <begin position="68"/>
        <end position="506"/>
    </location>
</feature>
<dbReference type="Gene3D" id="2.60.40.1180">
    <property type="entry name" value="Golgi alpha-mannosidase II"/>
    <property type="match status" value="1"/>
</dbReference>
<dbReference type="Proteomes" id="UP000279029">
    <property type="component" value="Chromosome"/>
</dbReference>
<dbReference type="InterPro" id="IPR013780">
    <property type="entry name" value="Glyco_hydro_b"/>
</dbReference>
<dbReference type="GO" id="GO:0047669">
    <property type="term" value="F:amylosucrase activity"/>
    <property type="evidence" value="ECO:0007669"/>
    <property type="project" value="InterPro"/>
</dbReference>
<evidence type="ECO:0000313" key="2">
    <source>
        <dbReference type="EMBL" id="VDN48199.1"/>
    </source>
</evidence>
<evidence type="ECO:0000313" key="3">
    <source>
        <dbReference type="Proteomes" id="UP000279029"/>
    </source>
</evidence>
<dbReference type="EMBL" id="LR130778">
    <property type="protein sequence ID" value="VDN48199.1"/>
    <property type="molecule type" value="Genomic_DNA"/>
</dbReference>
<reference evidence="2 3" key="1">
    <citation type="submission" date="2018-09" db="EMBL/GenBank/DDBJ databases">
        <authorList>
            <person name="Postec A."/>
        </authorList>
    </citation>
    <scope>NUCLEOTIDE SEQUENCE [LARGE SCALE GENOMIC DNA]</scope>
    <source>
        <strain evidence="2">70B-A</strain>
    </source>
</reference>
<dbReference type="Gene3D" id="3.20.20.80">
    <property type="entry name" value="Glycosidases"/>
    <property type="match status" value="1"/>
</dbReference>
<gene>
    <name evidence="2" type="ORF">PATL70BA_2307</name>
</gene>
<dbReference type="Gene3D" id="3.90.400.10">
    <property type="entry name" value="Oligo-1,6-glucosidase, Domain 2"/>
    <property type="match status" value="1"/>
</dbReference>
<proteinExistence type="predicted"/>
<dbReference type="PANTHER" id="PTHR10357:SF213">
    <property type="entry name" value="ALPHA AMYLASE CATALYTIC REGION"/>
    <property type="match status" value="1"/>
</dbReference>
<dbReference type="InterPro" id="IPR006047">
    <property type="entry name" value="GH13_cat_dom"/>
</dbReference>
<dbReference type="PANTHER" id="PTHR10357">
    <property type="entry name" value="ALPHA-AMYLASE FAMILY MEMBER"/>
    <property type="match status" value="1"/>
</dbReference>
<organism evidence="2 3">
    <name type="scientific">Petrocella atlantisensis</name>
    <dbReference type="NCBI Taxonomy" id="2173034"/>
    <lineage>
        <taxon>Bacteria</taxon>
        <taxon>Bacillati</taxon>
        <taxon>Bacillota</taxon>
        <taxon>Clostridia</taxon>
        <taxon>Lachnospirales</taxon>
        <taxon>Vallitaleaceae</taxon>
        <taxon>Petrocella</taxon>
    </lineage>
</organism>
<protein>
    <submittedName>
        <fullName evidence="2">Alpha-amylase</fullName>
    </submittedName>
</protein>
<keyword evidence="3" id="KW-1185">Reference proteome</keyword>
<dbReference type="Pfam" id="PF00128">
    <property type="entry name" value="Alpha-amylase"/>
    <property type="match status" value="1"/>
</dbReference>
<dbReference type="InterPro" id="IPR044077">
    <property type="entry name" value="Amylosucrase"/>
</dbReference>
<dbReference type="RefSeq" id="WP_197715756.1">
    <property type="nucleotide sequence ID" value="NZ_LR130778.1"/>
</dbReference>
<name>A0A3P7S7Y8_9FIRM</name>
<dbReference type="InterPro" id="IPR045857">
    <property type="entry name" value="O16G_dom_2"/>
</dbReference>
<dbReference type="Pfam" id="PF22582">
    <property type="entry name" value="Amylosucrase_C-like"/>
    <property type="match status" value="1"/>
</dbReference>
<dbReference type="SUPFAM" id="SSF51445">
    <property type="entry name" value="(Trans)glycosidases"/>
    <property type="match status" value="1"/>
</dbReference>
<dbReference type="SUPFAM" id="SSF51011">
    <property type="entry name" value="Glycosyl hydrolase domain"/>
    <property type="match status" value="1"/>
</dbReference>
<dbReference type="InterPro" id="IPR017853">
    <property type="entry name" value="GH"/>
</dbReference>
<dbReference type="InterPro" id="IPR055218">
    <property type="entry name" value="Amylosucrase_C"/>
</dbReference>
<dbReference type="CDD" id="cd11324">
    <property type="entry name" value="AmyAc_Amylosucrase"/>
    <property type="match status" value="1"/>
</dbReference>
<dbReference type="AlphaFoldDB" id="A0A3P7S7Y8"/>
<evidence type="ECO:0000259" key="1">
    <source>
        <dbReference type="SMART" id="SM00642"/>
    </source>
</evidence>
<dbReference type="KEGG" id="cbar:PATL70BA_2307"/>
<accession>A0A3P7S7Y8</accession>
<sequence length="617" mass="72185">MIQEKEKWREDLKNAYFDIYSDLGGSGKSFESLMQVIEIRSKERGKELKDLDMREHDWYMSEHMIGMMLYVDLFAGNIKLMIDKIPYLVELGITYVHLMPLLKPRKDENDGGYAVEDYMDIDPKLGRLEDFVMLMDALRHAGIAVCIDYVLNHTADTHEWAKKALEGEKKYQDMYMMYDSRDIPDLYDATVPEVLPDKHPGNFTYKSEIDKWVYTSFSDFQWDLNFKNPMVFEKMVDIMLYLANLGVNIIRLDAIAFVWKEIHTSCRNLNQAHKLMHMLHCVKEIACPSLALLGEAIVEPDEIFKYFGTRDNVECGILYNANFMVNIFNSMATRDVRLMKIDNERFKVPVTGCFMNYVRCHDDIGWGFNEEATRHLGLDPYQHKHFLIDFYSRDFEGSFAKGEIYQYNPRNHDARTNGTLASLLGLEKAHDRKDTHGRTFALNRIKLVTALIFSHRGIPLIYSGDEIATLNDQSYLKDPHKSKEGRWVHRPYFDWERAEKRKDPFTDEGIIFLYTQNLIRIRKNEPLLNGKIDAQVIDINHNQVYTFYKEDKDQRMLCLYNFSENNQYISGKILRNKGFCGIMSDLLTGKLVSLEGGEIHLYPYECLWLKETSPHNA</sequence>
<dbReference type="GO" id="GO:0005975">
    <property type="term" value="P:carbohydrate metabolic process"/>
    <property type="evidence" value="ECO:0007669"/>
    <property type="project" value="InterPro"/>
</dbReference>